<dbReference type="EMBL" id="VUJU01001710">
    <property type="protein sequence ID" value="KAF0764145.1"/>
    <property type="molecule type" value="Genomic_DNA"/>
</dbReference>
<protein>
    <submittedName>
        <fullName evidence="3">Sorbin and SH3 domain-containing protein 1</fullName>
    </submittedName>
</protein>
<feature type="compositionally biased region" description="Basic residues" evidence="1">
    <location>
        <begin position="121"/>
        <end position="135"/>
    </location>
</feature>
<evidence type="ECO:0000313" key="4">
    <source>
        <dbReference type="Proteomes" id="UP000478052"/>
    </source>
</evidence>
<dbReference type="Proteomes" id="UP000478052">
    <property type="component" value="Unassembled WGS sequence"/>
</dbReference>
<dbReference type="SUPFAM" id="SSF50156">
    <property type="entry name" value="PDZ domain-like"/>
    <property type="match status" value="1"/>
</dbReference>
<dbReference type="PROSITE" id="PS50106">
    <property type="entry name" value="PDZ"/>
    <property type="match status" value="1"/>
</dbReference>
<accession>A0A6G0Z1E6</accession>
<dbReference type="OrthoDB" id="44841at2759"/>
<evidence type="ECO:0000256" key="1">
    <source>
        <dbReference type="SAM" id="MobiDB-lite"/>
    </source>
</evidence>
<comment type="caution">
    <text evidence="3">The sequence shown here is derived from an EMBL/GenBank/DDBJ whole genome shotgun (WGS) entry which is preliminary data.</text>
</comment>
<proteinExistence type="predicted"/>
<name>A0A6G0Z1E6_APHCR</name>
<feature type="compositionally biased region" description="Basic and acidic residues" evidence="1">
    <location>
        <begin position="136"/>
        <end position="156"/>
    </location>
</feature>
<dbReference type="AlphaFoldDB" id="A0A6G0Z1E6"/>
<evidence type="ECO:0000259" key="2">
    <source>
        <dbReference type="PROSITE" id="PS50106"/>
    </source>
</evidence>
<feature type="compositionally biased region" description="Basic and acidic residues" evidence="1">
    <location>
        <begin position="90"/>
        <end position="120"/>
    </location>
</feature>
<dbReference type="Gene3D" id="2.30.42.10">
    <property type="match status" value="1"/>
</dbReference>
<feature type="region of interest" description="Disordered" evidence="1">
    <location>
        <begin position="88"/>
        <end position="156"/>
    </location>
</feature>
<feature type="domain" description="PDZ" evidence="2">
    <location>
        <begin position="35"/>
        <end position="89"/>
    </location>
</feature>
<sequence>MLVDTISDAHVHFHYSSRRFRDVLLANILATQNKNKVNNAGKAAKSGVREGFLIESINSASVDHLTSNEAQALIKNSGDTLTIGVYRQSKSSEKNDQKHEAEAKADKSVRTKQTEAETPNKKSKRVRKRRRKKKRADSPEKLNGHHPKTLLDKTSEQTKVITQITESPKIQIIPSNSDSRVDESEWIKQNEALLIADLKTRQQAGLPIQVVVRVEKITPSVPEYCQIIPDFCHLDVIREETSASDDDPKKETCECSEKIRNENNFKKLHKDWSSDVNEEENNELENSSEFNTSETIASECQLKRLESPSLVRESDILRFVDIVTTENECVIDLETLEPK</sequence>
<dbReference type="InterPro" id="IPR036034">
    <property type="entry name" value="PDZ_sf"/>
</dbReference>
<keyword evidence="4" id="KW-1185">Reference proteome</keyword>
<evidence type="ECO:0000313" key="3">
    <source>
        <dbReference type="EMBL" id="KAF0764145.1"/>
    </source>
</evidence>
<reference evidence="3 4" key="1">
    <citation type="submission" date="2019-08" db="EMBL/GenBank/DDBJ databases">
        <title>Whole genome of Aphis craccivora.</title>
        <authorList>
            <person name="Voronova N.V."/>
            <person name="Shulinski R.S."/>
            <person name="Bandarenka Y.V."/>
            <person name="Zhorov D.G."/>
            <person name="Warner D."/>
        </authorList>
    </citation>
    <scope>NUCLEOTIDE SEQUENCE [LARGE SCALE GENOMIC DNA]</scope>
    <source>
        <strain evidence="3">180601</strain>
        <tissue evidence="3">Whole Body</tissue>
    </source>
</reference>
<organism evidence="3 4">
    <name type="scientific">Aphis craccivora</name>
    <name type="common">Cowpea aphid</name>
    <dbReference type="NCBI Taxonomy" id="307492"/>
    <lineage>
        <taxon>Eukaryota</taxon>
        <taxon>Metazoa</taxon>
        <taxon>Ecdysozoa</taxon>
        <taxon>Arthropoda</taxon>
        <taxon>Hexapoda</taxon>
        <taxon>Insecta</taxon>
        <taxon>Pterygota</taxon>
        <taxon>Neoptera</taxon>
        <taxon>Paraneoptera</taxon>
        <taxon>Hemiptera</taxon>
        <taxon>Sternorrhyncha</taxon>
        <taxon>Aphidomorpha</taxon>
        <taxon>Aphidoidea</taxon>
        <taxon>Aphididae</taxon>
        <taxon>Aphidini</taxon>
        <taxon>Aphis</taxon>
        <taxon>Aphis</taxon>
    </lineage>
</organism>
<dbReference type="InterPro" id="IPR001478">
    <property type="entry name" value="PDZ"/>
</dbReference>
<gene>
    <name evidence="3" type="ORF">FWK35_00010437</name>
</gene>